<evidence type="ECO:0000313" key="1">
    <source>
        <dbReference type="EMBL" id="KAJ1361587.1"/>
    </source>
</evidence>
<dbReference type="EMBL" id="JAHQIW010004230">
    <property type="protein sequence ID" value="KAJ1361587.1"/>
    <property type="molecule type" value="Genomic_DNA"/>
</dbReference>
<dbReference type="AlphaFoldDB" id="A0AAD5QTW8"/>
<name>A0AAD5QTW8_PARTN</name>
<gene>
    <name evidence="1" type="ORF">KIN20_020872</name>
</gene>
<sequence>MKERLLEDSKTCRCTRSVVHKAKRRNGDHFDSNTEILRVEVKNIMRRTLEAFGVHMTLGRVAIDSLGKIALSNFFPYVGSNIVKNDDLKFSNYVRHTFPS</sequence>
<proteinExistence type="predicted"/>
<organism evidence="1 2">
    <name type="scientific">Parelaphostrongylus tenuis</name>
    <name type="common">Meningeal worm</name>
    <dbReference type="NCBI Taxonomy" id="148309"/>
    <lineage>
        <taxon>Eukaryota</taxon>
        <taxon>Metazoa</taxon>
        <taxon>Ecdysozoa</taxon>
        <taxon>Nematoda</taxon>
        <taxon>Chromadorea</taxon>
        <taxon>Rhabditida</taxon>
        <taxon>Rhabditina</taxon>
        <taxon>Rhabditomorpha</taxon>
        <taxon>Strongyloidea</taxon>
        <taxon>Metastrongylidae</taxon>
        <taxon>Parelaphostrongylus</taxon>
    </lineage>
</organism>
<evidence type="ECO:0000313" key="2">
    <source>
        <dbReference type="Proteomes" id="UP001196413"/>
    </source>
</evidence>
<reference evidence="1" key="1">
    <citation type="submission" date="2021-06" db="EMBL/GenBank/DDBJ databases">
        <title>Parelaphostrongylus tenuis whole genome reference sequence.</title>
        <authorList>
            <person name="Garwood T.J."/>
            <person name="Larsen P.A."/>
            <person name="Fountain-Jones N.M."/>
            <person name="Garbe J.R."/>
            <person name="Macchietto M.G."/>
            <person name="Kania S.A."/>
            <person name="Gerhold R.W."/>
            <person name="Richards J.E."/>
            <person name="Wolf T.M."/>
        </authorList>
    </citation>
    <scope>NUCLEOTIDE SEQUENCE</scope>
    <source>
        <strain evidence="1">MNPRO001-30</strain>
        <tissue evidence="1">Meninges</tissue>
    </source>
</reference>
<keyword evidence="2" id="KW-1185">Reference proteome</keyword>
<dbReference type="Proteomes" id="UP001196413">
    <property type="component" value="Unassembled WGS sequence"/>
</dbReference>
<accession>A0AAD5QTW8</accession>
<protein>
    <submittedName>
        <fullName evidence="1">Uncharacterized protein</fullName>
    </submittedName>
</protein>
<comment type="caution">
    <text evidence="1">The sequence shown here is derived from an EMBL/GenBank/DDBJ whole genome shotgun (WGS) entry which is preliminary data.</text>
</comment>